<sequence length="113" mass="12644">MQEENPSLQFVIPKEGSNLFIDSMCIPKGAPHQNEAAEFINFMCRSDIAALNADEICYGTPVKETLGLIDQDLAESEIAYPGDDVLKKCETYINLPDSIKTLYDDLWLEIVSK</sequence>
<dbReference type="GO" id="GO:0042597">
    <property type="term" value="C:periplasmic space"/>
    <property type="evidence" value="ECO:0007669"/>
    <property type="project" value="UniProtKB-SubCell"/>
</dbReference>
<dbReference type="AlphaFoldDB" id="A0A645IM88"/>
<comment type="subcellular location">
    <subcellularLocation>
        <location evidence="1">Periplasm</location>
    </subcellularLocation>
</comment>
<dbReference type="PRINTS" id="PR00909">
    <property type="entry name" value="SPERMDNBNDNG"/>
</dbReference>
<evidence type="ECO:0000256" key="3">
    <source>
        <dbReference type="ARBA" id="ARBA00022729"/>
    </source>
</evidence>
<reference evidence="5" key="1">
    <citation type="submission" date="2019-08" db="EMBL/GenBank/DDBJ databases">
        <authorList>
            <person name="Kucharzyk K."/>
            <person name="Murdoch R.W."/>
            <person name="Higgins S."/>
            <person name="Loffler F."/>
        </authorList>
    </citation>
    <scope>NUCLEOTIDE SEQUENCE</scope>
</reference>
<dbReference type="GO" id="GO:0015846">
    <property type="term" value="P:polyamine transport"/>
    <property type="evidence" value="ECO:0007669"/>
    <property type="project" value="InterPro"/>
</dbReference>
<dbReference type="SUPFAM" id="SSF53850">
    <property type="entry name" value="Periplasmic binding protein-like II"/>
    <property type="match status" value="1"/>
</dbReference>
<dbReference type="PANTHER" id="PTHR30222">
    <property type="entry name" value="SPERMIDINE/PUTRESCINE-BINDING PERIPLASMIC PROTEIN"/>
    <property type="match status" value="1"/>
</dbReference>
<keyword evidence="3" id="KW-0732">Signal</keyword>
<keyword evidence="2" id="KW-0813">Transport</keyword>
<evidence type="ECO:0000256" key="2">
    <source>
        <dbReference type="ARBA" id="ARBA00022448"/>
    </source>
</evidence>
<comment type="caution">
    <text evidence="5">The sequence shown here is derived from an EMBL/GenBank/DDBJ whole genome shotgun (WGS) entry which is preliminary data.</text>
</comment>
<keyword evidence="4" id="KW-0574">Periplasm</keyword>
<protein>
    <submittedName>
        <fullName evidence="5">Spermidine-binding periplasmic protein SpuE</fullName>
    </submittedName>
</protein>
<gene>
    <name evidence="5" type="primary">spuE_5</name>
    <name evidence="5" type="ORF">SDC9_200069</name>
</gene>
<organism evidence="5">
    <name type="scientific">bioreactor metagenome</name>
    <dbReference type="NCBI Taxonomy" id="1076179"/>
    <lineage>
        <taxon>unclassified sequences</taxon>
        <taxon>metagenomes</taxon>
        <taxon>ecological metagenomes</taxon>
    </lineage>
</organism>
<dbReference type="EMBL" id="VSSQ01118495">
    <property type="protein sequence ID" value="MPN52408.1"/>
    <property type="molecule type" value="Genomic_DNA"/>
</dbReference>
<dbReference type="GO" id="GO:0019808">
    <property type="term" value="F:polyamine binding"/>
    <property type="evidence" value="ECO:0007669"/>
    <property type="project" value="InterPro"/>
</dbReference>
<dbReference type="Pfam" id="PF13343">
    <property type="entry name" value="SBP_bac_6"/>
    <property type="match status" value="1"/>
</dbReference>
<dbReference type="PANTHER" id="PTHR30222:SF17">
    <property type="entry name" value="SPERMIDINE_PUTRESCINE-BINDING PERIPLASMIC PROTEIN"/>
    <property type="match status" value="1"/>
</dbReference>
<proteinExistence type="predicted"/>
<evidence type="ECO:0000256" key="1">
    <source>
        <dbReference type="ARBA" id="ARBA00004418"/>
    </source>
</evidence>
<evidence type="ECO:0000313" key="5">
    <source>
        <dbReference type="EMBL" id="MPN52408.1"/>
    </source>
</evidence>
<dbReference type="InterPro" id="IPR001188">
    <property type="entry name" value="Sperm_putr-bd"/>
</dbReference>
<accession>A0A645IM88</accession>
<dbReference type="Gene3D" id="3.40.190.10">
    <property type="entry name" value="Periplasmic binding protein-like II"/>
    <property type="match status" value="2"/>
</dbReference>
<name>A0A645IM88_9ZZZZ</name>
<evidence type="ECO:0000256" key="4">
    <source>
        <dbReference type="ARBA" id="ARBA00022764"/>
    </source>
</evidence>